<keyword evidence="3" id="KW-0520">NAD</keyword>
<keyword evidence="2" id="KW-0560">Oxidoreductase</keyword>
<dbReference type="InterPro" id="IPR001509">
    <property type="entry name" value="Epimerase_deHydtase"/>
</dbReference>
<accession>A0A1M4MYZ0</accession>
<sequence length="264" mass="29343">MMKRLLITGAAGGLGTMCRTRLAHMAETLRLSDVVPMGEAAANEEHVVCDLADEAAVVDLVKDCDGIIHLGGVSVEKSYDLIEAANIRGLHNLYEAARANGMPRIVFASSNHTIGYYPQDQRLTADMPTRPDGWYGISKVFGEAVASMYHSKFGQETALLRIGSCFEKPKDRRMMATWLSYDDFVSLMERVFAVPKLGCPIIWGASDNTCGWWDNSHLGWLGWKPKDDSEVFREEIEQQPRKSADAPDVLWQGGMFTAESVHRD</sequence>
<proteinExistence type="inferred from homology"/>
<name>A0A1M4MYZ0_9RHOB</name>
<protein>
    <submittedName>
        <fullName evidence="5">NAD-dependent dehydratase</fullName>
    </submittedName>
</protein>
<evidence type="ECO:0000256" key="1">
    <source>
        <dbReference type="ARBA" id="ARBA00007637"/>
    </source>
</evidence>
<dbReference type="Pfam" id="PF01370">
    <property type="entry name" value="Epimerase"/>
    <property type="match status" value="1"/>
</dbReference>
<evidence type="ECO:0000256" key="2">
    <source>
        <dbReference type="ARBA" id="ARBA00023002"/>
    </source>
</evidence>
<dbReference type="PANTHER" id="PTHR43103">
    <property type="entry name" value="NUCLEOSIDE-DIPHOSPHATE-SUGAR EPIMERASE"/>
    <property type="match status" value="1"/>
</dbReference>
<evidence type="ECO:0000313" key="6">
    <source>
        <dbReference type="Proteomes" id="UP000184085"/>
    </source>
</evidence>
<dbReference type="Proteomes" id="UP000184085">
    <property type="component" value="Unassembled WGS sequence"/>
</dbReference>
<dbReference type="RefSeq" id="WP_072705372.1">
    <property type="nucleotide sequence ID" value="NZ_FMJB01000040.1"/>
</dbReference>
<comment type="similarity">
    <text evidence="1">Belongs to the NAD(P)-dependent epimerase/dehydratase family.</text>
</comment>
<dbReference type="Gene3D" id="3.40.50.720">
    <property type="entry name" value="NAD(P)-binding Rossmann-like Domain"/>
    <property type="match status" value="1"/>
</dbReference>
<dbReference type="EMBL" id="FMJB01000040">
    <property type="protein sequence ID" value="SCM66974.1"/>
    <property type="molecule type" value="Genomic_DNA"/>
</dbReference>
<feature type="domain" description="NAD-dependent epimerase/dehydratase" evidence="4">
    <location>
        <begin position="6"/>
        <end position="166"/>
    </location>
</feature>
<reference evidence="6" key="1">
    <citation type="submission" date="2016-09" db="EMBL/GenBank/DDBJ databases">
        <authorList>
            <person name="Wibberg D."/>
        </authorList>
    </citation>
    <scope>NUCLEOTIDE SEQUENCE [LARGE SCALE GENOMIC DNA]</scope>
</reference>
<dbReference type="SUPFAM" id="SSF51735">
    <property type="entry name" value="NAD(P)-binding Rossmann-fold domains"/>
    <property type="match status" value="1"/>
</dbReference>
<evidence type="ECO:0000256" key="3">
    <source>
        <dbReference type="ARBA" id="ARBA00023027"/>
    </source>
</evidence>
<dbReference type="AlphaFoldDB" id="A0A1M4MYZ0"/>
<dbReference type="GO" id="GO:0016491">
    <property type="term" value="F:oxidoreductase activity"/>
    <property type="evidence" value="ECO:0007669"/>
    <property type="project" value="UniProtKB-KW"/>
</dbReference>
<dbReference type="InterPro" id="IPR036291">
    <property type="entry name" value="NAD(P)-bd_dom_sf"/>
</dbReference>
<organism evidence="5 6">
    <name type="scientific">Donghicola eburneus</name>
    <dbReference type="NCBI Taxonomy" id="393278"/>
    <lineage>
        <taxon>Bacteria</taxon>
        <taxon>Pseudomonadati</taxon>
        <taxon>Pseudomonadota</taxon>
        <taxon>Alphaproteobacteria</taxon>
        <taxon>Rhodobacterales</taxon>
        <taxon>Roseobacteraceae</taxon>
        <taxon>Donghicola</taxon>
    </lineage>
</organism>
<dbReference type="PANTHER" id="PTHR43103:SF5">
    <property type="entry name" value="4-EPIMERASE, PUTATIVE (AFU_ORTHOLOGUE AFUA_7G00360)-RELATED"/>
    <property type="match status" value="1"/>
</dbReference>
<keyword evidence="6" id="KW-1185">Reference proteome</keyword>
<evidence type="ECO:0000313" key="5">
    <source>
        <dbReference type="EMBL" id="SCM66974.1"/>
    </source>
</evidence>
<evidence type="ECO:0000259" key="4">
    <source>
        <dbReference type="Pfam" id="PF01370"/>
    </source>
</evidence>
<gene>
    <name evidence="5" type="ORF">KARMA_1159</name>
</gene>